<dbReference type="Proteomes" id="UP001372338">
    <property type="component" value="Unassembled WGS sequence"/>
</dbReference>
<proteinExistence type="predicted"/>
<name>A0AAN9IIS4_CROPI</name>
<dbReference type="PANTHER" id="PTHR31008">
    <property type="entry name" value="COP1-INTERACTING PROTEIN-RELATED"/>
    <property type="match status" value="1"/>
</dbReference>
<dbReference type="AlphaFoldDB" id="A0AAN9IIS4"/>
<comment type="caution">
    <text evidence="1">The sequence shown here is derived from an EMBL/GenBank/DDBJ whole genome shotgun (WGS) entry which is preliminary data.</text>
</comment>
<accession>A0AAN9IIS4</accession>
<dbReference type="GO" id="GO:0009416">
    <property type="term" value="P:response to light stimulus"/>
    <property type="evidence" value="ECO:0007669"/>
    <property type="project" value="TreeGrafter"/>
</dbReference>
<dbReference type="PANTHER" id="PTHR31008:SF4">
    <property type="entry name" value="COP1-INTERACTING PROTEIN 7"/>
    <property type="match status" value="1"/>
</dbReference>
<evidence type="ECO:0000313" key="1">
    <source>
        <dbReference type="EMBL" id="KAK7273851.1"/>
    </source>
</evidence>
<dbReference type="GO" id="GO:0045893">
    <property type="term" value="P:positive regulation of DNA-templated transcription"/>
    <property type="evidence" value="ECO:0007669"/>
    <property type="project" value="TreeGrafter"/>
</dbReference>
<dbReference type="EMBL" id="JAYWIO010000003">
    <property type="protein sequence ID" value="KAK7273851.1"/>
    <property type="molecule type" value="Genomic_DNA"/>
</dbReference>
<keyword evidence="2" id="KW-1185">Reference proteome</keyword>
<organism evidence="1 2">
    <name type="scientific">Crotalaria pallida</name>
    <name type="common">Smooth rattlebox</name>
    <name type="synonym">Crotalaria striata</name>
    <dbReference type="NCBI Taxonomy" id="3830"/>
    <lineage>
        <taxon>Eukaryota</taxon>
        <taxon>Viridiplantae</taxon>
        <taxon>Streptophyta</taxon>
        <taxon>Embryophyta</taxon>
        <taxon>Tracheophyta</taxon>
        <taxon>Spermatophyta</taxon>
        <taxon>Magnoliopsida</taxon>
        <taxon>eudicotyledons</taxon>
        <taxon>Gunneridae</taxon>
        <taxon>Pentapetalae</taxon>
        <taxon>rosids</taxon>
        <taxon>fabids</taxon>
        <taxon>Fabales</taxon>
        <taxon>Fabaceae</taxon>
        <taxon>Papilionoideae</taxon>
        <taxon>50 kb inversion clade</taxon>
        <taxon>genistoids sensu lato</taxon>
        <taxon>core genistoids</taxon>
        <taxon>Crotalarieae</taxon>
        <taxon>Crotalaria</taxon>
    </lineage>
</organism>
<sequence length="77" mass="8785">MSIKFVNSVSRDVDPLVNWVRLQRVLDNRKAKLCKEQAMAYARALVAGFYPESVDDLICFADAFGASRLREECINFL</sequence>
<reference evidence="1 2" key="1">
    <citation type="submission" date="2024-01" db="EMBL/GenBank/DDBJ databases">
        <title>The genomes of 5 underutilized Papilionoideae crops provide insights into root nodulation and disease resistanc.</title>
        <authorList>
            <person name="Yuan L."/>
        </authorList>
    </citation>
    <scope>NUCLEOTIDE SEQUENCE [LARGE SCALE GENOMIC DNA]</scope>
    <source>
        <strain evidence="1">ZHUSHIDOU_FW_LH</strain>
        <tissue evidence="1">Leaf</tissue>
    </source>
</reference>
<protein>
    <submittedName>
        <fullName evidence="1">Uncharacterized protein</fullName>
    </submittedName>
</protein>
<gene>
    <name evidence="1" type="ORF">RIF29_14915</name>
</gene>
<evidence type="ECO:0000313" key="2">
    <source>
        <dbReference type="Proteomes" id="UP001372338"/>
    </source>
</evidence>